<evidence type="ECO:0000313" key="3">
    <source>
        <dbReference type="Proteomes" id="UP000735874"/>
    </source>
</evidence>
<protein>
    <submittedName>
        <fullName evidence="1">Uncharacterized protein</fullName>
    </submittedName>
</protein>
<gene>
    <name evidence="1" type="ORF">PC113_g21907</name>
    <name evidence="2" type="ORF">PC117_g23464</name>
</gene>
<organism evidence="1 3">
    <name type="scientific">Phytophthora cactorum</name>
    <dbReference type="NCBI Taxonomy" id="29920"/>
    <lineage>
        <taxon>Eukaryota</taxon>
        <taxon>Sar</taxon>
        <taxon>Stramenopiles</taxon>
        <taxon>Oomycota</taxon>
        <taxon>Peronosporomycetes</taxon>
        <taxon>Peronosporales</taxon>
        <taxon>Peronosporaceae</taxon>
        <taxon>Phytophthora</taxon>
    </lineage>
</organism>
<dbReference type="Proteomes" id="UP000735874">
    <property type="component" value="Unassembled WGS sequence"/>
</dbReference>
<dbReference type="EMBL" id="RCMK01001426">
    <property type="protein sequence ID" value="KAG2894530.1"/>
    <property type="molecule type" value="Genomic_DNA"/>
</dbReference>
<evidence type="ECO:0000313" key="1">
    <source>
        <dbReference type="EMBL" id="KAG2825449.1"/>
    </source>
</evidence>
<comment type="caution">
    <text evidence="1">The sequence shown here is derived from an EMBL/GenBank/DDBJ whole genome shotgun (WGS) entry which is preliminary data.</text>
</comment>
<name>A0A8T0YHP7_9STRA</name>
<dbReference type="AlphaFoldDB" id="A0A8T0YHP7"/>
<proteinExistence type="predicted"/>
<accession>A0A8T0YHP7</accession>
<dbReference type="Proteomes" id="UP000736787">
    <property type="component" value="Unassembled WGS sequence"/>
</dbReference>
<dbReference type="EMBL" id="RCMG01001517">
    <property type="protein sequence ID" value="KAG2825449.1"/>
    <property type="molecule type" value="Genomic_DNA"/>
</dbReference>
<evidence type="ECO:0000313" key="2">
    <source>
        <dbReference type="EMBL" id="KAG2894530.1"/>
    </source>
</evidence>
<sequence length="43" mass="4797">MDLQGAQTSKTLKGHGKTEIIPFSDALVMFMEDLRRDEELTSG</sequence>
<reference evidence="1" key="1">
    <citation type="submission" date="2018-10" db="EMBL/GenBank/DDBJ databases">
        <title>Effector identification in a new, highly contiguous assembly of the strawberry crown rot pathogen Phytophthora cactorum.</title>
        <authorList>
            <person name="Armitage A.D."/>
            <person name="Nellist C.F."/>
            <person name="Bates H."/>
            <person name="Vickerstaff R.J."/>
            <person name="Harrison R.J."/>
        </authorList>
    </citation>
    <scope>NUCLEOTIDE SEQUENCE</scope>
    <source>
        <strain evidence="1">15-7</strain>
        <strain evidence="2">4040</strain>
    </source>
</reference>